<dbReference type="Proteomes" id="UP001054252">
    <property type="component" value="Unassembled WGS sequence"/>
</dbReference>
<gene>
    <name evidence="2" type="ORF">SLEP1_g20638</name>
</gene>
<dbReference type="InterPro" id="IPR043136">
    <property type="entry name" value="B30.2/SPRY_sf"/>
</dbReference>
<dbReference type="EMBL" id="BPVZ01000030">
    <property type="protein sequence ID" value="GKV09090.1"/>
    <property type="molecule type" value="Genomic_DNA"/>
</dbReference>
<evidence type="ECO:0000313" key="2">
    <source>
        <dbReference type="EMBL" id="GKV09090.1"/>
    </source>
</evidence>
<evidence type="ECO:0000313" key="3">
    <source>
        <dbReference type="Proteomes" id="UP001054252"/>
    </source>
</evidence>
<protein>
    <submittedName>
        <fullName evidence="2">Uncharacterized protein</fullName>
    </submittedName>
</protein>
<sequence>MPCVSFYICDATVESDGLALLTVSLGFVLDEEELLILALLLNLGVSILVVQTMNSSSSNSTNSDSNSSNTNSGGVNRDLDPYFLELARLASSPTPTDMDKDEEAPTELNTINSSGGLILVALDKLSMKYTGRGLHSHDVGVAQANKPVPMKRLFYYFEIYVKDAGVKGHIAIGFTSENFKMQRQPG</sequence>
<feature type="compositionally biased region" description="Low complexity" evidence="1">
    <location>
        <begin position="55"/>
        <end position="72"/>
    </location>
</feature>
<keyword evidence="3" id="KW-1185">Reference proteome</keyword>
<proteinExistence type="predicted"/>
<name>A0AAV5JE10_9ROSI</name>
<feature type="region of interest" description="Disordered" evidence="1">
    <location>
        <begin position="55"/>
        <end position="76"/>
    </location>
</feature>
<dbReference type="AlphaFoldDB" id="A0AAV5JE10"/>
<reference evidence="2 3" key="1">
    <citation type="journal article" date="2021" name="Commun. Biol.">
        <title>The genome of Shorea leprosula (Dipterocarpaceae) highlights the ecological relevance of drought in aseasonal tropical rainforests.</title>
        <authorList>
            <person name="Ng K.K.S."/>
            <person name="Kobayashi M.J."/>
            <person name="Fawcett J.A."/>
            <person name="Hatakeyama M."/>
            <person name="Paape T."/>
            <person name="Ng C.H."/>
            <person name="Ang C.C."/>
            <person name="Tnah L.H."/>
            <person name="Lee C.T."/>
            <person name="Nishiyama T."/>
            <person name="Sese J."/>
            <person name="O'Brien M.J."/>
            <person name="Copetti D."/>
            <person name="Mohd Noor M.I."/>
            <person name="Ong R.C."/>
            <person name="Putra M."/>
            <person name="Sireger I.Z."/>
            <person name="Indrioko S."/>
            <person name="Kosugi Y."/>
            <person name="Izuno A."/>
            <person name="Isagi Y."/>
            <person name="Lee S.L."/>
            <person name="Shimizu K.K."/>
        </authorList>
    </citation>
    <scope>NUCLEOTIDE SEQUENCE [LARGE SCALE GENOMIC DNA]</scope>
    <source>
        <strain evidence="2">214</strain>
    </source>
</reference>
<organism evidence="2 3">
    <name type="scientific">Rubroshorea leprosula</name>
    <dbReference type="NCBI Taxonomy" id="152421"/>
    <lineage>
        <taxon>Eukaryota</taxon>
        <taxon>Viridiplantae</taxon>
        <taxon>Streptophyta</taxon>
        <taxon>Embryophyta</taxon>
        <taxon>Tracheophyta</taxon>
        <taxon>Spermatophyta</taxon>
        <taxon>Magnoliopsida</taxon>
        <taxon>eudicotyledons</taxon>
        <taxon>Gunneridae</taxon>
        <taxon>Pentapetalae</taxon>
        <taxon>rosids</taxon>
        <taxon>malvids</taxon>
        <taxon>Malvales</taxon>
        <taxon>Dipterocarpaceae</taxon>
        <taxon>Rubroshorea</taxon>
    </lineage>
</organism>
<accession>A0AAV5JE10</accession>
<comment type="caution">
    <text evidence="2">The sequence shown here is derived from an EMBL/GenBank/DDBJ whole genome shotgun (WGS) entry which is preliminary data.</text>
</comment>
<dbReference type="Gene3D" id="2.60.120.920">
    <property type="match status" value="1"/>
</dbReference>
<evidence type="ECO:0000256" key="1">
    <source>
        <dbReference type="SAM" id="MobiDB-lite"/>
    </source>
</evidence>